<evidence type="ECO:0000313" key="3">
    <source>
        <dbReference type="Proteomes" id="UP000654345"/>
    </source>
</evidence>
<keyword evidence="3" id="KW-1185">Reference proteome</keyword>
<comment type="caution">
    <text evidence="2">The sequence shown here is derived from an EMBL/GenBank/DDBJ whole genome shotgun (WGS) entry which is preliminary data.</text>
</comment>
<evidence type="ECO:0000256" key="1">
    <source>
        <dbReference type="SAM" id="Phobius"/>
    </source>
</evidence>
<dbReference type="InterPro" id="IPR007404">
    <property type="entry name" value="YdjM-like"/>
</dbReference>
<keyword evidence="1" id="KW-0812">Transmembrane</keyword>
<dbReference type="EMBL" id="BNJG01000003">
    <property type="protein sequence ID" value="GHO58799.1"/>
    <property type="molecule type" value="Genomic_DNA"/>
</dbReference>
<dbReference type="RefSeq" id="WP_201375047.1">
    <property type="nucleotide sequence ID" value="NZ_BNJG01000003.1"/>
</dbReference>
<evidence type="ECO:0000313" key="2">
    <source>
        <dbReference type="EMBL" id="GHO58799.1"/>
    </source>
</evidence>
<dbReference type="PANTHER" id="PTHR35531:SF1">
    <property type="entry name" value="INNER MEMBRANE PROTEIN YBCI-RELATED"/>
    <property type="match status" value="1"/>
</dbReference>
<dbReference type="PANTHER" id="PTHR35531">
    <property type="entry name" value="INNER MEMBRANE PROTEIN YBCI-RELATED"/>
    <property type="match status" value="1"/>
</dbReference>
<evidence type="ECO:0008006" key="4">
    <source>
        <dbReference type="Google" id="ProtNLM"/>
    </source>
</evidence>
<feature type="transmembrane region" description="Helical" evidence="1">
    <location>
        <begin position="142"/>
        <end position="170"/>
    </location>
</feature>
<reference evidence="2 3" key="1">
    <citation type="journal article" date="2021" name="Int. J. Syst. Evol. Microbiol.">
        <title>Reticulibacter mediterranei gen. nov., sp. nov., within the new family Reticulibacteraceae fam. nov., and Ktedonospora formicarum gen. nov., sp. nov., Ktedonobacter robiniae sp. nov., Dictyobacter formicarum sp. nov. and Dictyobacter arantiisoli sp. nov., belonging to the class Ktedonobacteria.</title>
        <authorList>
            <person name="Yabe S."/>
            <person name="Zheng Y."/>
            <person name="Wang C.M."/>
            <person name="Sakai Y."/>
            <person name="Abe K."/>
            <person name="Yokota A."/>
            <person name="Donadio S."/>
            <person name="Cavaletti L."/>
            <person name="Monciardini P."/>
        </authorList>
    </citation>
    <scope>NUCLEOTIDE SEQUENCE [LARGE SCALE GENOMIC DNA]</scope>
    <source>
        <strain evidence="2 3">SOSP1-30</strain>
    </source>
</reference>
<accession>A0ABQ3V0Z0</accession>
<keyword evidence="1" id="KW-1133">Transmembrane helix</keyword>
<feature type="transmembrane region" description="Helical" evidence="1">
    <location>
        <begin position="6"/>
        <end position="24"/>
    </location>
</feature>
<gene>
    <name evidence="2" type="ORF">KSB_72740</name>
</gene>
<sequence>MKGHNHIAFSLAAAAVVNTLIFDVTHLSMAGSPVNLALTEQLLPLASQTLTFTDLLYKSAFYGGIVLGSVAPDIDHPKSLISHLFPWASRIVTSFCKHRTLTHSLPGIVAATIFWGILLALGLGLFNATVFSLSAEMMHAAFLFYLATALGCLLHSFEDTMTFAGIPWLYPLSKRSQHFAFIRFRSGSLTEYAVVLFFIVLVGLGLLYHLFFV</sequence>
<dbReference type="Proteomes" id="UP000654345">
    <property type="component" value="Unassembled WGS sequence"/>
</dbReference>
<feature type="transmembrane region" description="Helical" evidence="1">
    <location>
        <begin position="107"/>
        <end position="130"/>
    </location>
</feature>
<dbReference type="Pfam" id="PF04307">
    <property type="entry name" value="YdjM"/>
    <property type="match status" value="1"/>
</dbReference>
<feature type="transmembrane region" description="Helical" evidence="1">
    <location>
        <begin position="191"/>
        <end position="211"/>
    </location>
</feature>
<proteinExistence type="predicted"/>
<organism evidence="2 3">
    <name type="scientific">Ktedonobacter robiniae</name>
    <dbReference type="NCBI Taxonomy" id="2778365"/>
    <lineage>
        <taxon>Bacteria</taxon>
        <taxon>Bacillati</taxon>
        <taxon>Chloroflexota</taxon>
        <taxon>Ktedonobacteria</taxon>
        <taxon>Ktedonobacterales</taxon>
        <taxon>Ktedonobacteraceae</taxon>
        <taxon>Ktedonobacter</taxon>
    </lineage>
</organism>
<protein>
    <recommendedName>
        <fullName evidence="4">Metal-dependent hydrolase</fullName>
    </recommendedName>
</protein>
<keyword evidence="1" id="KW-0472">Membrane</keyword>
<name>A0ABQ3V0Z0_9CHLR</name>